<comment type="caution">
    <text evidence="1">The sequence shown here is derived from an EMBL/GenBank/DDBJ whole genome shotgun (WGS) entry which is preliminary data.</text>
</comment>
<dbReference type="EMBL" id="BGPR01023285">
    <property type="protein sequence ID" value="GBN90352.1"/>
    <property type="molecule type" value="Genomic_DNA"/>
</dbReference>
<gene>
    <name evidence="1" type="ORF">AVEN_136664_1</name>
</gene>
<accession>A0A4Y2SPU4</accession>
<dbReference type="AlphaFoldDB" id="A0A4Y2SPU4"/>
<name>A0A4Y2SPU4_ARAVE</name>
<proteinExistence type="predicted"/>
<organism evidence="1 2">
    <name type="scientific">Araneus ventricosus</name>
    <name type="common">Orbweaver spider</name>
    <name type="synonym">Epeira ventricosa</name>
    <dbReference type="NCBI Taxonomy" id="182803"/>
    <lineage>
        <taxon>Eukaryota</taxon>
        <taxon>Metazoa</taxon>
        <taxon>Ecdysozoa</taxon>
        <taxon>Arthropoda</taxon>
        <taxon>Chelicerata</taxon>
        <taxon>Arachnida</taxon>
        <taxon>Araneae</taxon>
        <taxon>Araneomorphae</taxon>
        <taxon>Entelegynae</taxon>
        <taxon>Araneoidea</taxon>
        <taxon>Araneidae</taxon>
        <taxon>Araneus</taxon>
    </lineage>
</organism>
<keyword evidence="2" id="KW-1185">Reference proteome</keyword>
<reference evidence="1 2" key="1">
    <citation type="journal article" date="2019" name="Sci. Rep.">
        <title>Orb-weaving spider Araneus ventricosus genome elucidates the spidroin gene catalogue.</title>
        <authorList>
            <person name="Kono N."/>
            <person name="Nakamura H."/>
            <person name="Ohtoshi R."/>
            <person name="Moran D.A.P."/>
            <person name="Shinohara A."/>
            <person name="Yoshida Y."/>
            <person name="Fujiwara M."/>
            <person name="Mori M."/>
            <person name="Tomita M."/>
            <person name="Arakawa K."/>
        </authorList>
    </citation>
    <scope>NUCLEOTIDE SEQUENCE [LARGE SCALE GENOMIC DNA]</scope>
</reference>
<protein>
    <submittedName>
        <fullName evidence="1">Uncharacterized protein</fullName>
    </submittedName>
</protein>
<dbReference type="OrthoDB" id="6743905at2759"/>
<evidence type="ECO:0000313" key="1">
    <source>
        <dbReference type="EMBL" id="GBN90352.1"/>
    </source>
</evidence>
<sequence>MTSKIQQTNKVEETSVMKGRTSLKYVLHLKDCSREVGEHLVFHYEGEFFPAQIVSITKGGVNIIALHQTLKSWKWSNQIRCDGVSLGGCGRAYWQSKTCLQKRILCCF</sequence>
<dbReference type="Proteomes" id="UP000499080">
    <property type="component" value="Unassembled WGS sequence"/>
</dbReference>
<evidence type="ECO:0000313" key="2">
    <source>
        <dbReference type="Proteomes" id="UP000499080"/>
    </source>
</evidence>